<dbReference type="SFLD" id="SFLDF00029">
    <property type="entry name" value="phosphoserine_phosphatase"/>
    <property type="match status" value="1"/>
</dbReference>
<dbReference type="SFLD" id="SFLDG01137">
    <property type="entry name" value="C1.6.1:_Phosphoserine_Phosphat"/>
    <property type="match status" value="1"/>
</dbReference>
<dbReference type="RefSeq" id="WP_115922999.1">
    <property type="nucleotide sequence ID" value="NZ_QTUA01000001.1"/>
</dbReference>
<evidence type="ECO:0000256" key="6">
    <source>
        <dbReference type="ARBA" id="ARBA00022723"/>
    </source>
</evidence>
<dbReference type="InterPro" id="IPR050582">
    <property type="entry name" value="HAD-like_SerB"/>
</dbReference>
<evidence type="ECO:0000256" key="14">
    <source>
        <dbReference type="SAM" id="MobiDB-lite"/>
    </source>
</evidence>
<evidence type="ECO:0000256" key="1">
    <source>
        <dbReference type="ARBA" id="ARBA00001946"/>
    </source>
</evidence>
<feature type="active site" description="Proton donor" evidence="13">
    <location>
        <position position="202"/>
    </location>
</feature>
<dbReference type="SFLD" id="SFLDS00003">
    <property type="entry name" value="Haloacid_Dehalogenase"/>
    <property type="match status" value="1"/>
</dbReference>
<comment type="pathway">
    <text evidence="2">Amino-acid biosynthesis; L-serine biosynthesis; L-serine from 3-phospho-D-glycerate: step 3/3.</text>
</comment>
<dbReference type="CDD" id="cd07500">
    <property type="entry name" value="HAD_PSP"/>
    <property type="match status" value="1"/>
</dbReference>
<feature type="region of interest" description="Disordered" evidence="14">
    <location>
        <begin position="1"/>
        <end position="24"/>
    </location>
</feature>
<comment type="catalytic activity">
    <reaction evidence="11">
        <text>O-phospho-L-serine + H2O = L-serine + phosphate</text>
        <dbReference type="Rhea" id="RHEA:21208"/>
        <dbReference type="ChEBI" id="CHEBI:15377"/>
        <dbReference type="ChEBI" id="CHEBI:33384"/>
        <dbReference type="ChEBI" id="CHEBI:43474"/>
        <dbReference type="ChEBI" id="CHEBI:57524"/>
        <dbReference type="EC" id="3.1.3.3"/>
    </reaction>
</comment>
<dbReference type="Gene3D" id="3.30.70.260">
    <property type="match status" value="2"/>
</dbReference>
<comment type="catalytic activity">
    <reaction evidence="12">
        <text>O-phospho-D-serine + H2O = D-serine + phosphate</text>
        <dbReference type="Rhea" id="RHEA:24873"/>
        <dbReference type="ChEBI" id="CHEBI:15377"/>
        <dbReference type="ChEBI" id="CHEBI:35247"/>
        <dbReference type="ChEBI" id="CHEBI:43474"/>
        <dbReference type="ChEBI" id="CHEBI:58680"/>
        <dbReference type="EC" id="3.1.3.3"/>
    </reaction>
</comment>
<dbReference type="Pfam" id="PF13740">
    <property type="entry name" value="ACT_6"/>
    <property type="match status" value="1"/>
</dbReference>
<dbReference type="Proteomes" id="UP000256253">
    <property type="component" value="Unassembled WGS sequence"/>
</dbReference>
<sequence length="423" mass="44657">MTDASPGTKDNSTTQPTDAAKGTSADTVLLTITGPDHPGVTTGLLQRLPEGVAVLDLEQVVVRGRLVLCVLVTDAPQVLADGEALRQWAAAEGLDLQLTEGRGDNANRAPGRAYVVILARRLGSQAVAHITRQIAGSGANIDRIRRLARTPVTAFELDVSGADVPTLRRRLALDAAELGVDIAVAPGGLARRGRRLLVMDVDSTLIQDEVIELLARHAGREAEVAAVTERAMRGEIDFTESLHQRVEALAGLPESVLAEVRDQVRLTPGAATLVRTVRRLGYTVGVVSGGFIEIVGPLAAQLQIDHAHANALEVVDGVLTGRVSGPVVDRAEKACKLREWARQADLPVERTVAVGDGANDLDMLATAGMGIAFNAKPVVQARADTTVNVPYLDSVLFLLGISRDEVEEADATTCAGPYNPTHA</sequence>
<evidence type="ECO:0000256" key="5">
    <source>
        <dbReference type="ARBA" id="ARBA00022605"/>
    </source>
</evidence>
<dbReference type="EC" id="3.1.3.3" evidence="4"/>
<evidence type="ECO:0000256" key="12">
    <source>
        <dbReference type="ARBA" id="ARBA00048523"/>
    </source>
</evidence>
<dbReference type="Pfam" id="PF12710">
    <property type="entry name" value="HAD"/>
    <property type="match status" value="1"/>
</dbReference>
<comment type="cofactor">
    <cofactor evidence="1">
        <name>Mg(2+)</name>
        <dbReference type="ChEBI" id="CHEBI:18420"/>
    </cofactor>
</comment>
<evidence type="ECO:0000256" key="11">
    <source>
        <dbReference type="ARBA" id="ARBA00048138"/>
    </source>
</evidence>
<keyword evidence="6" id="KW-0479">Metal-binding</keyword>
<feature type="compositionally biased region" description="Polar residues" evidence="14">
    <location>
        <begin position="8"/>
        <end position="17"/>
    </location>
</feature>
<dbReference type="SFLD" id="SFLDG01136">
    <property type="entry name" value="C1.6:_Phosphoserine_Phosphatas"/>
    <property type="match status" value="1"/>
</dbReference>
<keyword evidence="5" id="KW-0028">Amino-acid biosynthesis</keyword>
<evidence type="ECO:0000256" key="8">
    <source>
        <dbReference type="ARBA" id="ARBA00022842"/>
    </source>
</evidence>
<evidence type="ECO:0000256" key="3">
    <source>
        <dbReference type="ARBA" id="ARBA00009184"/>
    </source>
</evidence>
<evidence type="ECO:0000313" key="17">
    <source>
        <dbReference type="Proteomes" id="UP000256253"/>
    </source>
</evidence>
<dbReference type="UniPathway" id="UPA00135">
    <property type="reaction ID" value="UER00198"/>
</dbReference>
<evidence type="ECO:0000256" key="2">
    <source>
        <dbReference type="ARBA" id="ARBA00005135"/>
    </source>
</evidence>
<dbReference type="NCBIfam" id="TIGR01488">
    <property type="entry name" value="HAD-SF-IB"/>
    <property type="match status" value="1"/>
</dbReference>
<evidence type="ECO:0000313" key="16">
    <source>
        <dbReference type="EMBL" id="REF31104.1"/>
    </source>
</evidence>
<dbReference type="Pfam" id="PF21086">
    <property type="entry name" value="ACT_PSP_2"/>
    <property type="match status" value="1"/>
</dbReference>
<keyword evidence="8" id="KW-0460">Magnesium</keyword>
<dbReference type="GO" id="GO:0036424">
    <property type="term" value="F:L-phosphoserine phosphatase activity"/>
    <property type="evidence" value="ECO:0007669"/>
    <property type="project" value="InterPro"/>
</dbReference>
<dbReference type="NCBIfam" id="TIGR00338">
    <property type="entry name" value="serB"/>
    <property type="match status" value="1"/>
</dbReference>
<feature type="domain" description="Phosphoserine phosphatase ACT" evidence="15">
    <location>
        <begin position="115"/>
        <end position="184"/>
    </location>
</feature>
<proteinExistence type="inferred from homology"/>
<keyword evidence="7" id="KW-0378">Hydrolase</keyword>
<dbReference type="Gene3D" id="3.40.50.1000">
    <property type="entry name" value="HAD superfamily/HAD-like"/>
    <property type="match status" value="1"/>
</dbReference>
<evidence type="ECO:0000256" key="13">
    <source>
        <dbReference type="PIRSR" id="PIRSR604469-1"/>
    </source>
</evidence>
<name>A0A3D9UYQ8_9MICO</name>
<feature type="active site" description="Nucleophile" evidence="13">
    <location>
        <position position="200"/>
    </location>
</feature>
<evidence type="ECO:0000256" key="10">
    <source>
        <dbReference type="ARBA" id="ARBA00031693"/>
    </source>
</evidence>
<dbReference type="GO" id="GO:0006564">
    <property type="term" value="P:L-serine biosynthetic process"/>
    <property type="evidence" value="ECO:0007669"/>
    <property type="project" value="UniProtKB-KW"/>
</dbReference>
<evidence type="ECO:0000256" key="7">
    <source>
        <dbReference type="ARBA" id="ARBA00022801"/>
    </source>
</evidence>
<evidence type="ECO:0000256" key="9">
    <source>
        <dbReference type="ARBA" id="ARBA00023299"/>
    </source>
</evidence>
<dbReference type="InterPro" id="IPR004469">
    <property type="entry name" value="PSP"/>
</dbReference>
<dbReference type="PANTHER" id="PTHR43344:SF2">
    <property type="entry name" value="PHOSPHOSERINE PHOSPHATASE"/>
    <property type="match status" value="1"/>
</dbReference>
<keyword evidence="17" id="KW-1185">Reference proteome</keyword>
<dbReference type="InterPro" id="IPR036412">
    <property type="entry name" value="HAD-like_sf"/>
</dbReference>
<reference evidence="16 17" key="1">
    <citation type="submission" date="2018-08" db="EMBL/GenBank/DDBJ databases">
        <title>Sequencing the genomes of 1000 actinobacteria strains.</title>
        <authorList>
            <person name="Klenk H.-P."/>
        </authorList>
    </citation>
    <scope>NUCLEOTIDE SEQUENCE [LARGE SCALE GENOMIC DNA]</scope>
    <source>
        <strain evidence="16 17">DSM 22967</strain>
    </source>
</reference>
<comment type="similarity">
    <text evidence="3">Belongs to the HAD-like hydrolase superfamily. SerB family.</text>
</comment>
<dbReference type="InterPro" id="IPR049148">
    <property type="entry name" value="PSP_ACT"/>
</dbReference>
<dbReference type="OrthoDB" id="9792539at2"/>
<dbReference type="EMBL" id="QTUA01000001">
    <property type="protein sequence ID" value="REF31104.1"/>
    <property type="molecule type" value="Genomic_DNA"/>
</dbReference>
<dbReference type="GO" id="GO:0005737">
    <property type="term" value="C:cytoplasm"/>
    <property type="evidence" value="ECO:0007669"/>
    <property type="project" value="TreeGrafter"/>
</dbReference>
<organism evidence="16 17">
    <name type="scientific">Calidifontibacter indicus</name>
    <dbReference type="NCBI Taxonomy" id="419650"/>
    <lineage>
        <taxon>Bacteria</taxon>
        <taxon>Bacillati</taxon>
        <taxon>Actinomycetota</taxon>
        <taxon>Actinomycetes</taxon>
        <taxon>Micrococcales</taxon>
        <taxon>Dermacoccaceae</taxon>
        <taxon>Calidifontibacter</taxon>
    </lineage>
</organism>
<dbReference type="SUPFAM" id="SSF56784">
    <property type="entry name" value="HAD-like"/>
    <property type="match status" value="1"/>
</dbReference>
<protein>
    <recommendedName>
        <fullName evidence="4">phosphoserine phosphatase</fullName>
        <ecNumber evidence="4">3.1.3.3</ecNumber>
    </recommendedName>
    <alternativeName>
        <fullName evidence="10">O-phosphoserine phosphohydrolase</fullName>
    </alternativeName>
</protein>
<dbReference type="InterPro" id="IPR023214">
    <property type="entry name" value="HAD_sf"/>
</dbReference>
<dbReference type="AlphaFoldDB" id="A0A3D9UYQ8"/>
<dbReference type="GO" id="GO:0000287">
    <property type="term" value="F:magnesium ion binding"/>
    <property type="evidence" value="ECO:0007669"/>
    <property type="project" value="TreeGrafter"/>
</dbReference>
<dbReference type="PANTHER" id="PTHR43344">
    <property type="entry name" value="PHOSPHOSERINE PHOSPHATASE"/>
    <property type="match status" value="1"/>
</dbReference>
<gene>
    <name evidence="16" type="ORF">DFJ65_2146</name>
</gene>
<evidence type="ECO:0000259" key="15">
    <source>
        <dbReference type="Pfam" id="PF21086"/>
    </source>
</evidence>
<accession>A0A3D9UYQ8</accession>
<keyword evidence="9" id="KW-0718">Serine biosynthesis</keyword>
<evidence type="ECO:0000256" key="4">
    <source>
        <dbReference type="ARBA" id="ARBA00012640"/>
    </source>
</evidence>
<comment type="caution">
    <text evidence="16">The sequence shown here is derived from an EMBL/GenBank/DDBJ whole genome shotgun (WGS) entry which is preliminary data.</text>
</comment>